<dbReference type="AlphaFoldDB" id="A0AAD9NHR8"/>
<dbReference type="SUPFAM" id="SSF50978">
    <property type="entry name" value="WD40 repeat-like"/>
    <property type="match status" value="1"/>
</dbReference>
<feature type="compositionally biased region" description="Basic and acidic residues" evidence="6">
    <location>
        <begin position="740"/>
        <end position="751"/>
    </location>
</feature>
<keyword evidence="9" id="KW-1185">Reference proteome</keyword>
<evidence type="ECO:0000313" key="9">
    <source>
        <dbReference type="Proteomes" id="UP001208570"/>
    </source>
</evidence>
<dbReference type="EMBL" id="JAODUP010000026">
    <property type="protein sequence ID" value="KAK2167619.1"/>
    <property type="molecule type" value="Genomic_DNA"/>
</dbReference>
<dbReference type="PANTHER" id="PTHR19854:SF15">
    <property type="entry name" value="TRANSDUCIN BETA-LIKE PROTEIN 3"/>
    <property type="match status" value="1"/>
</dbReference>
<evidence type="ECO:0000256" key="3">
    <source>
        <dbReference type="ARBA" id="ARBA00022737"/>
    </source>
</evidence>
<name>A0AAD9NHR8_9ANNE</name>
<dbReference type="Gene3D" id="2.130.10.10">
    <property type="entry name" value="YVTN repeat-like/Quinoprotein amine dehydrogenase"/>
    <property type="match status" value="4"/>
</dbReference>
<dbReference type="Pfam" id="PF08625">
    <property type="entry name" value="Utp13"/>
    <property type="match status" value="1"/>
</dbReference>
<keyword evidence="2 5" id="KW-0853">WD repeat</keyword>
<feature type="repeat" description="WD" evidence="5">
    <location>
        <begin position="150"/>
        <end position="193"/>
    </location>
</feature>
<gene>
    <name evidence="8" type="ORF">LSH36_26g15093</name>
</gene>
<proteinExistence type="predicted"/>
<feature type="repeat" description="WD" evidence="5">
    <location>
        <begin position="503"/>
        <end position="544"/>
    </location>
</feature>
<dbReference type="InterPro" id="IPR036322">
    <property type="entry name" value="WD40_repeat_dom_sf"/>
</dbReference>
<keyword evidence="4" id="KW-0539">Nucleus</keyword>
<dbReference type="PROSITE" id="PS50082">
    <property type="entry name" value="WD_REPEATS_2"/>
    <property type="match status" value="8"/>
</dbReference>
<dbReference type="InterPro" id="IPR011047">
    <property type="entry name" value="Quinoprotein_ADH-like_sf"/>
</dbReference>
<evidence type="ECO:0000256" key="2">
    <source>
        <dbReference type="ARBA" id="ARBA00022574"/>
    </source>
</evidence>
<organism evidence="8 9">
    <name type="scientific">Paralvinella palmiformis</name>
    <dbReference type="NCBI Taxonomy" id="53620"/>
    <lineage>
        <taxon>Eukaryota</taxon>
        <taxon>Metazoa</taxon>
        <taxon>Spiralia</taxon>
        <taxon>Lophotrochozoa</taxon>
        <taxon>Annelida</taxon>
        <taxon>Polychaeta</taxon>
        <taxon>Sedentaria</taxon>
        <taxon>Canalipalpata</taxon>
        <taxon>Terebellida</taxon>
        <taxon>Terebelliformia</taxon>
        <taxon>Alvinellidae</taxon>
        <taxon>Paralvinella</taxon>
    </lineage>
</organism>
<keyword evidence="3" id="KW-0677">Repeat</keyword>
<evidence type="ECO:0000256" key="1">
    <source>
        <dbReference type="ARBA" id="ARBA00004604"/>
    </source>
</evidence>
<reference evidence="8" key="1">
    <citation type="journal article" date="2023" name="Mol. Biol. Evol.">
        <title>Third-Generation Sequencing Reveals the Adaptive Role of the Epigenome in Three Deep-Sea Polychaetes.</title>
        <authorList>
            <person name="Perez M."/>
            <person name="Aroh O."/>
            <person name="Sun Y."/>
            <person name="Lan Y."/>
            <person name="Juniper S.K."/>
            <person name="Young C.R."/>
            <person name="Angers B."/>
            <person name="Qian P.Y."/>
        </authorList>
    </citation>
    <scope>NUCLEOTIDE SEQUENCE</scope>
    <source>
        <strain evidence="8">P08H-3</strain>
    </source>
</reference>
<feature type="repeat" description="WD" evidence="5">
    <location>
        <begin position="367"/>
        <end position="401"/>
    </location>
</feature>
<evidence type="ECO:0000256" key="5">
    <source>
        <dbReference type="PROSITE-ProRule" id="PRU00221"/>
    </source>
</evidence>
<evidence type="ECO:0000256" key="4">
    <source>
        <dbReference type="ARBA" id="ARBA00023242"/>
    </source>
</evidence>
<protein>
    <recommendedName>
        <fullName evidence="7">U3 small nucleolar RNA-associated protein 13 C-terminal domain-containing protein</fullName>
    </recommendedName>
</protein>
<feature type="region of interest" description="Disordered" evidence="6">
    <location>
        <begin position="799"/>
        <end position="854"/>
    </location>
</feature>
<feature type="repeat" description="WD" evidence="5">
    <location>
        <begin position="194"/>
        <end position="235"/>
    </location>
</feature>
<feature type="domain" description="U3 small nucleolar RNA-associated protein 13 C-terminal" evidence="7">
    <location>
        <begin position="598"/>
        <end position="732"/>
    </location>
</feature>
<sequence>MDESRVYDVMMVINDHCFIIEHKHEAFYRGGQLLFTEDGKHMLCRCTEKVNVLDVAAGNTVSSFGQEEDGEVSCFVLSPDNKILVLALHNLLLKQFDFMTQELMRNWKAIHVSPVSSMAFDSTSTLLATGGSDSTIKVWDVIQQYCTHNLKGHQGVVSTVKYHPDPDKLQLFSAGEDYNIRVWNLQTSNCTAALEGHYSVITSLQFSPATDTLYSSGRDQVVIVWNLKDYTKIKTIPIYETVEAIILLPLGDQYADIGVHKEVEHFMTAGSKGVLRVWSAATSQCVYRQSLARSTDIRIAEKQSEDSVQNITNAIHCHSLKAVATVSYDHNISLFNINDLSLKKQDNTIRLWKVNADITDIHCIAAAYGHTKEILSLAFSRLSLAFLASASEDLTIKMWTIPTEFTSGEVTGLNARITEKAHDKDINSVVVSPNDKLIATGSQDKTAKLWNIQNLTLLAVFRGHKRGVWCVQFSPVDQCLATSSSDGSVKIWSLSDFTCVRTFEGHDALVLNVQFINRGMQLLTSGSDGLMKLWTIKTSECVKTFDGHQSKVWTLIVNQDESQVITGGDDSAIIIWKDVTEVELEEQRAKQVEFILKEQELLNLIKQKKYNKALTLAINLEQPFRVLSIMKEILGDHEGELGMKKTLTKLRPDQLDAVLRFVSQWNTNSKHCHVAQFVLMTVLQNMTPEDILKLPNAKSTLEGLLPYTEKHFERMNRLQQQSMFVQYTWNTMRLASELPEYSRGKTRRTSDRLNITNDAIVEQQKSSADQSILEDSNTESENTPLQDRIRQVLSKSALLVEGSSSSSGEEEEDSSDGLNVKTMRTESSRARQGCEDDTPMTIDDSDSETDGESQSNELMMMNVERANEASVGIVNLMSSSDLSDDDGDDVDDIKQTDPIGKWAQTPRKSNTRTQRKTGDSLLRCEDSEDLEKENKAKVTPKLIRKSGTPKTEPIKRHQSPSSDGLALVALIAPFDPVERLFSLCTVNDTKFRASLGAETLCNVLHCTGSTLTGGATNFGQTRNLIARAKLATWIYSAAR</sequence>
<dbReference type="GO" id="GO:0000472">
    <property type="term" value="P:endonucleolytic cleavage to generate mature 5'-end of SSU-rRNA from (SSU-rRNA, 5.8S rRNA, LSU-rRNA)"/>
    <property type="evidence" value="ECO:0007669"/>
    <property type="project" value="TreeGrafter"/>
</dbReference>
<accession>A0AAD9NHR8</accession>
<dbReference type="PROSITE" id="PS50294">
    <property type="entry name" value="WD_REPEATS_REGION"/>
    <property type="match status" value="8"/>
</dbReference>
<evidence type="ECO:0000313" key="8">
    <source>
        <dbReference type="EMBL" id="KAK2167619.1"/>
    </source>
</evidence>
<feature type="compositionally biased region" description="Acidic residues" evidence="6">
    <location>
        <begin position="835"/>
        <end position="851"/>
    </location>
</feature>
<dbReference type="InterPro" id="IPR020472">
    <property type="entry name" value="WD40_PAC1"/>
</dbReference>
<dbReference type="Proteomes" id="UP001208570">
    <property type="component" value="Unassembled WGS sequence"/>
</dbReference>
<feature type="compositionally biased region" description="Polar residues" evidence="6">
    <location>
        <begin position="752"/>
        <end position="785"/>
    </location>
</feature>
<dbReference type="SMART" id="SM00320">
    <property type="entry name" value="WD40"/>
    <property type="match status" value="11"/>
</dbReference>
<feature type="repeat" description="WD" evidence="5">
    <location>
        <begin position="545"/>
        <end position="577"/>
    </location>
</feature>
<comment type="subcellular location">
    <subcellularLocation>
        <location evidence="1">Nucleus</location>
        <location evidence="1">Nucleolus</location>
    </subcellularLocation>
</comment>
<dbReference type="InterPro" id="IPR015943">
    <property type="entry name" value="WD40/YVTN_repeat-like_dom_sf"/>
</dbReference>
<feature type="compositionally biased region" description="Acidic residues" evidence="6">
    <location>
        <begin position="882"/>
        <end position="891"/>
    </location>
</feature>
<dbReference type="PANTHER" id="PTHR19854">
    <property type="entry name" value="TRANSDUCIN BETA-LIKE 3"/>
    <property type="match status" value="1"/>
</dbReference>
<feature type="compositionally biased region" description="Basic and acidic residues" evidence="6">
    <location>
        <begin position="823"/>
        <end position="834"/>
    </location>
</feature>
<feature type="repeat" description="WD" evidence="5">
    <location>
        <begin position="108"/>
        <end position="141"/>
    </location>
</feature>
<dbReference type="FunFam" id="2.130.10.10:FF:000230">
    <property type="entry name" value="Transducin beta-like protein 3"/>
    <property type="match status" value="1"/>
</dbReference>
<dbReference type="PRINTS" id="PR00320">
    <property type="entry name" value="GPROTEINBRPT"/>
</dbReference>
<dbReference type="GO" id="GO:0032040">
    <property type="term" value="C:small-subunit processome"/>
    <property type="evidence" value="ECO:0007669"/>
    <property type="project" value="InterPro"/>
</dbReference>
<dbReference type="CDD" id="cd00200">
    <property type="entry name" value="WD40"/>
    <property type="match status" value="1"/>
</dbReference>
<feature type="repeat" description="WD" evidence="5">
    <location>
        <begin position="461"/>
        <end position="502"/>
    </location>
</feature>
<dbReference type="GO" id="GO:0030686">
    <property type="term" value="C:90S preribosome"/>
    <property type="evidence" value="ECO:0007669"/>
    <property type="project" value="TreeGrafter"/>
</dbReference>
<dbReference type="PROSITE" id="PS00678">
    <property type="entry name" value="WD_REPEATS_1"/>
    <property type="match status" value="4"/>
</dbReference>
<feature type="repeat" description="WD" evidence="5">
    <location>
        <begin position="419"/>
        <end position="460"/>
    </location>
</feature>
<dbReference type="InterPro" id="IPR001680">
    <property type="entry name" value="WD40_rpt"/>
</dbReference>
<dbReference type="SUPFAM" id="SSF50998">
    <property type="entry name" value="Quinoprotein alcohol dehydrogenase-like"/>
    <property type="match status" value="1"/>
</dbReference>
<dbReference type="GO" id="GO:0034511">
    <property type="term" value="F:U3 snoRNA binding"/>
    <property type="evidence" value="ECO:0007669"/>
    <property type="project" value="TreeGrafter"/>
</dbReference>
<feature type="region of interest" description="Disordered" evidence="6">
    <location>
        <begin position="740"/>
        <end position="787"/>
    </location>
</feature>
<evidence type="ECO:0000256" key="6">
    <source>
        <dbReference type="SAM" id="MobiDB-lite"/>
    </source>
</evidence>
<feature type="region of interest" description="Disordered" evidence="6">
    <location>
        <begin position="878"/>
        <end position="918"/>
    </location>
</feature>
<evidence type="ECO:0000259" key="7">
    <source>
        <dbReference type="Pfam" id="PF08625"/>
    </source>
</evidence>
<dbReference type="Pfam" id="PF00400">
    <property type="entry name" value="WD40"/>
    <property type="match status" value="8"/>
</dbReference>
<dbReference type="InterPro" id="IPR013934">
    <property type="entry name" value="Utp13_C"/>
</dbReference>
<dbReference type="InterPro" id="IPR019775">
    <property type="entry name" value="WD40_repeat_CS"/>
</dbReference>
<comment type="caution">
    <text evidence="8">The sequence shown here is derived from an EMBL/GenBank/DDBJ whole genome shotgun (WGS) entry which is preliminary data.</text>
</comment>
<dbReference type="GO" id="GO:0000480">
    <property type="term" value="P:endonucleolytic cleavage in 5'-ETS of tricistronic rRNA transcript (SSU-rRNA, 5.8S rRNA, LSU-rRNA)"/>
    <property type="evidence" value="ECO:0007669"/>
    <property type="project" value="TreeGrafter"/>
</dbReference>